<evidence type="ECO:0000313" key="4">
    <source>
        <dbReference type="Proteomes" id="UP000676079"/>
    </source>
</evidence>
<protein>
    <submittedName>
        <fullName evidence="3">Uncharacterized protein</fullName>
    </submittedName>
</protein>
<evidence type="ECO:0000256" key="2">
    <source>
        <dbReference type="SAM" id="Phobius"/>
    </source>
</evidence>
<dbReference type="EMBL" id="CP074133">
    <property type="protein sequence ID" value="QUX20334.1"/>
    <property type="molecule type" value="Genomic_DNA"/>
</dbReference>
<dbReference type="Proteomes" id="UP000676079">
    <property type="component" value="Chromosome"/>
</dbReference>
<proteinExistence type="predicted"/>
<keyword evidence="2" id="KW-1133">Transmembrane helix</keyword>
<feature type="region of interest" description="Disordered" evidence="1">
    <location>
        <begin position="65"/>
        <end position="86"/>
    </location>
</feature>
<gene>
    <name evidence="3" type="ORF">KGD84_17555</name>
</gene>
<accession>A0ABX8BE71</accession>
<name>A0ABX8BE71_9ACTN</name>
<keyword evidence="4" id="KW-1185">Reference proteome</keyword>
<evidence type="ECO:0000313" key="3">
    <source>
        <dbReference type="EMBL" id="QUX20334.1"/>
    </source>
</evidence>
<evidence type="ECO:0000256" key="1">
    <source>
        <dbReference type="SAM" id="MobiDB-lite"/>
    </source>
</evidence>
<feature type="transmembrane region" description="Helical" evidence="2">
    <location>
        <begin position="12"/>
        <end position="35"/>
    </location>
</feature>
<dbReference type="RefSeq" id="WP_220561529.1">
    <property type="nucleotide sequence ID" value="NZ_CP074133.1"/>
</dbReference>
<reference evidence="3 4" key="1">
    <citation type="submission" date="2021-05" db="EMBL/GenBank/DDBJ databases">
        <title>Direct Submission.</title>
        <authorList>
            <person name="Li K."/>
            <person name="Gao J."/>
        </authorList>
    </citation>
    <scope>NUCLEOTIDE SEQUENCE [LARGE SCALE GENOMIC DNA]</scope>
    <source>
        <strain evidence="3 4">Mg02</strain>
    </source>
</reference>
<keyword evidence="2" id="KW-0472">Membrane</keyword>
<keyword evidence="2" id="KW-0812">Transmembrane</keyword>
<sequence>MSPFEAVLMWSGAAVLTGVALAALGAGIAVFGAMLHEAVNRWRIKGLTRAEVRYVRRVAARLRDRSKARDKPKGRRWHDTWEFHGS</sequence>
<organism evidence="3 4">
    <name type="scientific">Nocardiopsis changdeensis</name>
    <dbReference type="NCBI Taxonomy" id="2831969"/>
    <lineage>
        <taxon>Bacteria</taxon>
        <taxon>Bacillati</taxon>
        <taxon>Actinomycetota</taxon>
        <taxon>Actinomycetes</taxon>
        <taxon>Streptosporangiales</taxon>
        <taxon>Nocardiopsidaceae</taxon>
        <taxon>Nocardiopsis</taxon>
    </lineage>
</organism>